<dbReference type="Gene3D" id="1.10.10.10">
    <property type="entry name" value="Winged helix-like DNA-binding domain superfamily/Winged helix DNA-binding domain"/>
    <property type="match status" value="1"/>
</dbReference>
<dbReference type="RefSeq" id="WP_371150172.1">
    <property type="nucleotide sequence ID" value="NZ_JBFSOO010000003.1"/>
</dbReference>
<organism evidence="2 3">
    <name type="scientific">Halodesulfovibrio aestuarii</name>
    <dbReference type="NCBI Taxonomy" id="126333"/>
    <lineage>
        <taxon>Bacteria</taxon>
        <taxon>Pseudomonadati</taxon>
        <taxon>Thermodesulfobacteriota</taxon>
        <taxon>Desulfovibrionia</taxon>
        <taxon>Desulfovibrionales</taxon>
        <taxon>Desulfovibrionaceae</taxon>
        <taxon>Halodesulfovibrio</taxon>
    </lineage>
</organism>
<gene>
    <name evidence="2" type="ORF">AB2Z07_05540</name>
</gene>
<dbReference type="Proteomes" id="UP001568358">
    <property type="component" value="Unassembled WGS sequence"/>
</dbReference>
<evidence type="ECO:0000259" key="1">
    <source>
        <dbReference type="Pfam" id="PF08765"/>
    </source>
</evidence>
<comment type="caution">
    <text evidence="2">The sequence shown here is derived from an EMBL/GenBank/DDBJ whole genome shotgun (WGS) entry which is preliminary data.</text>
</comment>
<proteinExistence type="predicted"/>
<protein>
    <submittedName>
        <fullName evidence="2">Mor transcription activator family protein</fullName>
    </submittedName>
</protein>
<dbReference type="EMBL" id="JBFSOO010000003">
    <property type="protein sequence ID" value="MEZ6853002.1"/>
    <property type="molecule type" value="Genomic_DNA"/>
</dbReference>
<dbReference type="InterPro" id="IPR014875">
    <property type="entry name" value="Mor_transcription_activator"/>
</dbReference>
<sequence length="126" mass="14470">MQLQHANLPETAQQIADVIGVENTMELVRAKQGKGQFLYVPTSKRLRPSHVLVQILGAEVARELAEEFGGIQIKLPKCRSLLNEDRNQKIIQMRQQGMKYHDIAEELSMSTDAVKKVYQRWRKSCH</sequence>
<name>A0ABV4JSI4_9BACT</name>
<dbReference type="InterPro" id="IPR009057">
    <property type="entry name" value="Homeodomain-like_sf"/>
</dbReference>
<accession>A0ABV4JSI4</accession>
<feature type="domain" description="Mor transcription activator" evidence="1">
    <location>
        <begin position="50"/>
        <end position="124"/>
    </location>
</feature>
<dbReference type="SUPFAM" id="SSF46689">
    <property type="entry name" value="Homeodomain-like"/>
    <property type="match status" value="1"/>
</dbReference>
<evidence type="ECO:0000313" key="2">
    <source>
        <dbReference type="EMBL" id="MEZ6853002.1"/>
    </source>
</evidence>
<dbReference type="InterPro" id="IPR036388">
    <property type="entry name" value="WH-like_DNA-bd_sf"/>
</dbReference>
<reference evidence="2 3" key="1">
    <citation type="submission" date="2024-07" db="EMBL/GenBank/DDBJ databases">
        <title>Active virus-host system and metabolic interactions in a Lokiarchaeon culture.</title>
        <authorList>
            <person name="Ponce Toledo R.I."/>
            <person name="Rodrigues Oliveira T."/>
            <person name="Schleper C."/>
        </authorList>
    </citation>
    <scope>NUCLEOTIDE SEQUENCE [LARGE SCALE GENOMIC DNA]</scope>
    <source>
        <strain evidence="2 3">B35</strain>
    </source>
</reference>
<evidence type="ECO:0000313" key="3">
    <source>
        <dbReference type="Proteomes" id="UP001568358"/>
    </source>
</evidence>
<dbReference type="Pfam" id="PF08765">
    <property type="entry name" value="Mor"/>
    <property type="match status" value="1"/>
</dbReference>
<keyword evidence="3" id="KW-1185">Reference proteome</keyword>